<reference evidence="1 2" key="1">
    <citation type="journal article" date="2021" name="Nat. Commun.">
        <title>Genetic determinants of endophytism in the Arabidopsis root mycobiome.</title>
        <authorList>
            <person name="Mesny F."/>
            <person name="Miyauchi S."/>
            <person name="Thiergart T."/>
            <person name="Pickel B."/>
            <person name="Atanasova L."/>
            <person name="Karlsson M."/>
            <person name="Huettel B."/>
            <person name="Barry K.W."/>
            <person name="Haridas S."/>
            <person name="Chen C."/>
            <person name="Bauer D."/>
            <person name="Andreopoulos W."/>
            <person name="Pangilinan J."/>
            <person name="LaButti K."/>
            <person name="Riley R."/>
            <person name="Lipzen A."/>
            <person name="Clum A."/>
            <person name="Drula E."/>
            <person name="Henrissat B."/>
            <person name="Kohler A."/>
            <person name="Grigoriev I.V."/>
            <person name="Martin F.M."/>
            <person name="Hacquard S."/>
        </authorList>
    </citation>
    <scope>NUCLEOTIDE SEQUENCE [LARGE SCALE GENOMIC DNA]</scope>
    <source>
        <strain evidence="1 2">MPI-SDFR-AT-0080</strain>
    </source>
</reference>
<proteinExistence type="predicted"/>
<dbReference type="Proteomes" id="UP000774617">
    <property type="component" value="Unassembled WGS sequence"/>
</dbReference>
<name>A0ABQ8FTF3_9PEZI</name>
<sequence>MPCSCASLTCLTTPETISRTHEIKDTSTNHRRDMRQIVSPRLGLRRRCGKEDARHLHECLSCLDGRRRESWRLSERRLTTAGAHDGPAPVKVNSPEAARLRALRTLLASLLHHRWLWQPGGLRAQSSSQAALSLPAPPSGLVVELLLTPPVSPRRARSPGTAAGHAAIGGHAHVFVPRCRAVDGPLSYAANWEQPDCGAASARTRCARACTAPAPGRPHFIECCLLTSSWVSRACV</sequence>
<dbReference type="EMBL" id="JAGTJR010000059">
    <property type="protein sequence ID" value="KAH7025463.1"/>
    <property type="molecule type" value="Genomic_DNA"/>
</dbReference>
<accession>A0ABQ8FTF3</accession>
<comment type="caution">
    <text evidence="1">The sequence shown here is derived from an EMBL/GenBank/DDBJ whole genome shotgun (WGS) entry which is preliminary data.</text>
</comment>
<organism evidence="1 2">
    <name type="scientific">Macrophomina phaseolina</name>
    <dbReference type="NCBI Taxonomy" id="35725"/>
    <lineage>
        <taxon>Eukaryota</taxon>
        <taxon>Fungi</taxon>
        <taxon>Dikarya</taxon>
        <taxon>Ascomycota</taxon>
        <taxon>Pezizomycotina</taxon>
        <taxon>Dothideomycetes</taxon>
        <taxon>Dothideomycetes incertae sedis</taxon>
        <taxon>Botryosphaeriales</taxon>
        <taxon>Botryosphaeriaceae</taxon>
        <taxon>Macrophomina</taxon>
    </lineage>
</organism>
<gene>
    <name evidence="1" type="ORF">B0J12DRAFT_686213</name>
</gene>
<evidence type="ECO:0000313" key="2">
    <source>
        <dbReference type="Proteomes" id="UP000774617"/>
    </source>
</evidence>
<protein>
    <submittedName>
        <fullName evidence="1">Uncharacterized protein</fullName>
    </submittedName>
</protein>
<evidence type="ECO:0000313" key="1">
    <source>
        <dbReference type="EMBL" id="KAH7025463.1"/>
    </source>
</evidence>
<keyword evidence="2" id="KW-1185">Reference proteome</keyword>